<gene>
    <name evidence="2" type="ORF">APORC_1281</name>
</gene>
<accession>A0A5C2HD54</accession>
<keyword evidence="1" id="KW-0175">Coiled coil</keyword>
<protein>
    <recommendedName>
        <fullName evidence="4">DNA repair protein Rad50</fullName>
    </recommendedName>
</protein>
<reference evidence="2 3" key="1">
    <citation type="submission" date="2019-09" db="EMBL/GenBank/DDBJ databases">
        <title>Complete genome sequencing of four Arcobacter species reveals a diverse suite of mobile elements.</title>
        <authorList>
            <person name="Miller W.G."/>
            <person name="Yee E."/>
            <person name="Bono J.L."/>
        </authorList>
    </citation>
    <scope>NUCLEOTIDE SEQUENCE [LARGE SCALE GENOMIC DNA]</scope>
    <source>
        <strain evidence="2 3">CCUG 56899</strain>
    </source>
</reference>
<feature type="coiled-coil region" evidence="1">
    <location>
        <begin position="20"/>
        <end position="47"/>
    </location>
</feature>
<reference evidence="2 3" key="2">
    <citation type="submission" date="2019-09" db="EMBL/GenBank/DDBJ databases">
        <title>Taxonomic note: a critical rebuttal of the proposed division of the genus Arcobacter into six genera, emended descriptions of Arcobacter anaerophilus and the genus Arcobacter, and an assessment of genus-level boundaries for Epsilonproteobacteria using in silico genomic comparator tools.</title>
        <authorList>
            <person name="On S.L.W."/>
            <person name="Miller W.G."/>
            <person name="Biggs P."/>
            <person name="Cornelius A."/>
            <person name="Vandamme P."/>
        </authorList>
    </citation>
    <scope>NUCLEOTIDE SEQUENCE [LARGE SCALE GENOMIC DNA]</scope>
    <source>
        <strain evidence="2 3">CCUG 56899</strain>
    </source>
</reference>
<sequence>MINIKLELKNLIEKTMIPESKNFIEELDDLINNNKATKDDIEAKKEMLVFLSELETILSAISKNDITDKEAADIYEKIINMLEQAED</sequence>
<dbReference type="RefSeq" id="WP_066247416.1">
    <property type="nucleotide sequence ID" value="NZ_CP036246.2"/>
</dbReference>
<evidence type="ECO:0000256" key="1">
    <source>
        <dbReference type="SAM" id="Coils"/>
    </source>
</evidence>
<dbReference type="KEGG" id="apoc:APORC_1281"/>
<dbReference type="AlphaFoldDB" id="A0A5C2HD54"/>
<dbReference type="Proteomes" id="UP000322644">
    <property type="component" value="Chromosome"/>
</dbReference>
<dbReference type="EMBL" id="CP036246">
    <property type="protein sequence ID" value="QEP40876.1"/>
    <property type="molecule type" value="Genomic_DNA"/>
</dbReference>
<evidence type="ECO:0000313" key="3">
    <source>
        <dbReference type="Proteomes" id="UP000322644"/>
    </source>
</evidence>
<proteinExistence type="predicted"/>
<evidence type="ECO:0000313" key="2">
    <source>
        <dbReference type="EMBL" id="QEP40876.1"/>
    </source>
</evidence>
<organism evidence="2 3">
    <name type="scientific">Arcobacter porcinus</name>
    <dbReference type="NCBI Taxonomy" id="1935204"/>
    <lineage>
        <taxon>Bacteria</taxon>
        <taxon>Pseudomonadati</taxon>
        <taxon>Campylobacterota</taxon>
        <taxon>Epsilonproteobacteria</taxon>
        <taxon>Campylobacterales</taxon>
        <taxon>Arcobacteraceae</taxon>
        <taxon>Arcobacter</taxon>
    </lineage>
</organism>
<name>A0A5C2HD54_9BACT</name>
<evidence type="ECO:0008006" key="4">
    <source>
        <dbReference type="Google" id="ProtNLM"/>
    </source>
</evidence>